<dbReference type="GeneID" id="17303990"/>
<dbReference type="AlphaFoldDB" id="L1JGY7"/>
<evidence type="ECO:0000313" key="3">
    <source>
        <dbReference type="EMBL" id="EKX47404.1"/>
    </source>
</evidence>
<evidence type="ECO:0000313" key="5">
    <source>
        <dbReference type="Proteomes" id="UP000011087"/>
    </source>
</evidence>
<protein>
    <recommendedName>
        <fullName evidence="2">EF-hand domain-containing protein</fullName>
    </recommendedName>
</protein>
<dbReference type="InterPro" id="IPR002048">
    <property type="entry name" value="EF_hand_dom"/>
</dbReference>
<dbReference type="Pfam" id="PF13499">
    <property type="entry name" value="EF-hand_7"/>
    <property type="match status" value="1"/>
</dbReference>
<dbReference type="OrthoDB" id="270584at2759"/>
<feature type="domain" description="EF-hand" evidence="2">
    <location>
        <begin position="72"/>
        <end position="107"/>
    </location>
</feature>
<evidence type="ECO:0000259" key="2">
    <source>
        <dbReference type="PROSITE" id="PS50222"/>
    </source>
</evidence>
<dbReference type="PaxDb" id="55529-EKX47404"/>
<gene>
    <name evidence="3" type="ORF">GUITHDRAFT_137573</name>
</gene>
<dbReference type="KEGG" id="gtt:GUITHDRAFT_137573"/>
<sequence length="258" mass="29656">MPPPTGSIMASEAEQSMFFRRRSSACSNTTADQARAQLLRAFEDADKDQSGKISKEELSIVLRNNLQIQLSDPVNDLEIIFDSLDNDHNGLICYDEFCRLFEPMIVRRASSSGTGTMDIDDLMKEAFNTILNDAKVERSIVIQGFMRAHQKLEREGKGFGKAFWGSKWRFKLFDAFYAKPSIEGSHVEVHDRYVHCKHKLADAAEGKNDWLNKMMTDDQEFRKELKDASIIPDYCKNWLAYILEIEKKEVNLSQHKVF</sequence>
<dbReference type="PROSITE" id="PS50222">
    <property type="entry name" value="EF_HAND_2"/>
    <property type="match status" value="2"/>
</dbReference>
<dbReference type="SUPFAM" id="SSF47473">
    <property type="entry name" value="EF-hand"/>
    <property type="match status" value="1"/>
</dbReference>
<dbReference type="Gene3D" id="1.10.238.10">
    <property type="entry name" value="EF-hand"/>
    <property type="match status" value="1"/>
</dbReference>
<dbReference type="EnsemblProtists" id="EKX47404">
    <property type="protein sequence ID" value="EKX47404"/>
    <property type="gene ID" value="GUITHDRAFT_137573"/>
</dbReference>
<dbReference type="InterPro" id="IPR011992">
    <property type="entry name" value="EF-hand-dom_pair"/>
</dbReference>
<evidence type="ECO:0000256" key="1">
    <source>
        <dbReference type="ARBA" id="ARBA00022837"/>
    </source>
</evidence>
<reference evidence="3 5" key="1">
    <citation type="journal article" date="2012" name="Nature">
        <title>Algal genomes reveal evolutionary mosaicism and the fate of nucleomorphs.</title>
        <authorList>
            <consortium name="DOE Joint Genome Institute"/>
            <person name="Curtis B.A."/>
            <person name="Tanifuji G."/>
            <person name="Burki F."/>
            <person name="Gruber A."/>
            <person name="Irimia M."/>
            <person name="Maruyama S."/>
            <person name="Arias M.C."/>
            <person name="Ball S.G."/>
            <person name="Gile G.H."/>
            <person name="Hirakawa Y."/>
            <person name="Hopkins J.F."/>
            <person name="Kuo A."/>
            <person name="Rensing S.A."/>
            <person name="Schmutz J."/>
            <person name="Symeonidi A."/>
            <person name="Elias M."/>
            <person name="Eveleigh R.J."/>
            <person name="Herman E.K."/>
            <person name="Klute M.J."/>
            <person name="Nakayama T."/>
            <person name="Obornik M."/>
            <person name="Reyes-Prieto A."/>
            <person name="Armbrust E.V."/>
            <person name="Aves S.J."/>
            <person name="Beiko R.G."/>
            <person name="Coutinho P."/>
            <person name="Dacks J.B."/>
            <person name="Durnford D.G."/>
            <person name="Fast N.M."/>
            <person name="Green B.R."/>
            <person name="Grisdale C.J."/>
            <person name="Hempel F."/>
            <person name="Henrissat B."/>
            <person name="Hoppner M.P."/>
            <person name="Ishida K."/>
            <person name="Kim E."/>
            <person name="Koreny L."/>
            <person name="Kroth P.G."/>
            <person name="Liu Y."/>
            <person name="Malik S.B."/>
            <person name="Maier U.G."/>
            <person name="McRose D."/>
            <person name="Mock T."/>
            <person name="Neilson J.A."/>
            <person name="Onodera N.T."/>
            <person name="Poole A.M."/>
            <person name="Pritham E.J."/>
            <person name="Richards T.A."/>
            <person name="Rocap G."/>
            <person name="Roy S.W."/>
            <person name="Sarai C."/>
            <person name="Schaack S."/>
            <person name="Shirato S."/>
            <person name="Slamovits C.H."/>
            <person name="Spencer D.F."/>
            <person name="Suzuki S."/>
            <person name="Worden A.Z."/>
            <person name="Zauner S."/>
            <person name="Barry K."/>
            <person name="Bell C."/>
            <person name="Bharti A.K."/>
            <person name="Crow J.A."/>
            <person name="Grimwood J."/>
            <person name="Kramer R."/>
            <person name="Lindquist E."/>
            <person name="Lucas S."/>
            <person name="Salamov A."/>
            <person name="McFadden G.I."/>
            <person name="Lane C.E."/>
            <person name="Keeling P.J."/>
            <person name="Gray M.W."/>
            <person name="Grigoriev I.V."/>
            <person name="Archibald J.M."/>
        </authorList>
    </citation>
    <scope>NUCLEOTIDE SEQUENCE</scope>
    <source>
        <strain evidence="3 5">CCMP2712</strain>
    </source>
</reference>
<name>L1JGY7_GUITC</name>
<proteinExistence type="predicted"/>
<dbReference type="RefSeq" id="XP_005834384.1">
    <property type="nucleotide sequence ID" value="XM_005834327.1"/>
</dbReference>
<reference evidence="5" key="2">
    <citation type="submission" date="2012-11" db="EMBL/GenBank/DDBJ databases">
        <authorList>
            <person name="Kuo A."/>
            <person name="Curtis B.A."/>
            <person name="Tanifuji G."/>
            <person name="Burki F."/>
            <person name="Gruber A."/>
            <person name="Irimia M."/>
            <person name="Maruyama S."/>
            <person name="Arias M.C."/>
            <person name="Ball S.G."/>
            <person name="Gile G.H."/>
            <person name="Hirakawa Y."/>
            <person name="Hopkins J.F."/>
            <person name="Rensing S.A."/>
            <person name="Schmutz J."/>
            <person name="Symeonidi A."/>
            <person name="Elias M."/>
            <person name="Eveleigh R.J."/>
            <person name="Herman E.K."/>
            <person name="Klute M.J."/>
            <person name="Nakayama T."/>
            <person name="Obornik M."/>
            <person name="Reyes-Prieto A."/>
            <person name="Armbrust E.V."/>
            <person name="Aves S.J."/>
            <person name="Beiko R.G."/>
            <person name="Coutinho P."/>
            <person name="Dacks J.B."/>
            <person name="Durnford D.G."/>
            <person name="Fast N.M."/>
            <person name="Green B.R."/>
            <person name="Grisdale C."/>
            <person name="Hempe F."/>
            <person name="Henrissat B."/>
            <person name="Hoppner M.P."/>
            <person name="Ishida K.-I."/>
            <person name="Kim E."/>
            <person name="Koreny L."/>
            <person name="Kroth P.G."/>
            <person name="Liu Y."/>
            <person name="Malik S.-B."/>
            <person name="Maier U.G."/>
            <person name="McRose D."/>
            <person name="Mock T."/>
            <person name="Neilson J.A."/>
            <person name="Onodera N.T."/>
            <person name="Poole A.M."/>
            <person name="Pritham E.J."/>
            <person name="Richards T.A."/>
            <person name="Rocap G."/>
            <person name="Roy S.W."/>
            <person name="Sarai C."/>
            <person name="Schaack S."/>
            <person name="Shirato S."/>
            <person name="Slamovits C.H."/>
            <person name="Spencer D.F."/>
            <person name="Suzuki S."/>
            <person name="Worden A.Z."/>
            <person name="Zauner S."/>
            <person name="Barry K."/>
            <person name="Bell C."/>
            <person name="Bharti A.K."/>
            <person name="Crow J.A."/>
            <person name="Grimwood J."/>
            <person name="Kramer R."/>
            <person name="Lindquist E."/>
            <person name="Lucas S."/>
            <person name="Salamov A."/>
            <person name="McFadden G.I."/>
            <person name="Lane C.E."/>
            <person name="Keeling P.J."/>
            <person name="Gray M.W."/>
            <person name="Grigoriev I.V."/>
            <person name="Archibald J.M."/>
        </authorList>
    </citation>
    <scope>NUCLEOTIDE SEQUENCE</scope>
    <source>
        <strain evidence="5">CCMP2712</strain>
    </source>
</reference>
<dbReference type="SMART" id="SM00054">
    <property type="entry name" value="EFh"/>
    <property type="match status" value="2"/>
</dbReference>
<dbReference type="EMBL" id="JH992990">
    <property type="protein sequence ID" value="EKX47404.1"/>
    <property type="molecule type" value="Genomic_DNA"/>
</dbReference>
<dbReference type="CDD" id="cd00051">
    <property type="entry name" value="EFh"/>
    <property type="match status" value="1"/>
</dbReference>
<dbReference type="HOGENOM" id="CLU_090838_0_0_1"/>
<keyword evidence="1" id="KW-0106">Calcium</keyword>
<dbReference type="PROSITE" id="PS00018">
    <property type="entry name" value="EF_HAND_1"/>
    <property type="match status" value="2"/>
</dbReference>
<organism evidence="3">
    <name type="scientific">Guillardia theta (strain CCMP2712)</name>
    <name type="common">Cryptophyte</name>
    <dbReference type="NCBI Taxonomy" id="905079"/>
    <lineage>
        <taxon>Eukaryota</taxon>
        <taxon>Cryptophyceae</taxon>
        <taxon>Pyrenomonadales</taxon>
        <taxon>Geminigeraceae</taxon>
        <taxon>Guillardia</taxon>
    </lineage>
</organism>
<feature type="domain" description="EF-hand" evidence="2">
    <location>
        <begin position="33"/>
        <end position="68"/>
    </location>
</feature>
<keyword evidence="5" id="KW-1185">Reference proteome</keyword>
<reference evidence="4" key="3">
    <citation type="submission" date="2015-06" db="UniProtKB">
        <authorList>
            <consortium name="EnsemblProtists"/>
        </authorList>
    </citation>
    <scope>IDENTIFICATION</scope>
</reference>
<accession>L1JGY7</accession>
<evidence type="ECO:0000313" key="4">
    <source>
        <dbReference type="EnsemblProtists" id="EKX47404"/>
    </source>
</evidence>
<dbReference type="Proteomes" id="UP000011087">
    <property type="component" value="Unassembled WGS sequence"/>
</dbReference>
<dbReference type="InterPro" id="IPR018247">
    <property type="entry name" value="EF_Hand_1_Ca_BS"/>
</dbReference>
<dbReference type="GO" id="GO:0005509">
    <property type="term" value="F:calcium ion binding"/>
    <property type="evidence" value="ECO:0007669"/>
    <property type="project" value="InterPro"/>
</dbReference>